<dbReference type="RefSeq" id="WP_399648905.1">
    <property type="nucleotide sequence ID" value="NZ_JBITYG010000004.1"/>
</dbReference>
<reference evidence="1 2" key="1">
    <citation type="submission" date="2024-10" db="EMBL/GenBank/DDBJ databases">
        <title>The Natural Products Discovery Center: Release of the First 8490 Sequenced Strains for Exploring Actinobacteria Biosynthetic Diversity.</title>
        <authorList>
            <person name="Kalkreuter E."/>
            <person name="Kautsar S.A."/>
            <person name="Yang D."/>
            <person name="Bader C.D."/>
            <person name="Teijaro C.N."/>
            <person name="Fluegel L."/>
            <person name="Davis C.M."/>
            <person name="Simpson J.R."/>
            <person name="Lauterbach L."/>
            <person name="Steele A.D."/>
            <person name="Gui C."/>
            <person name="Meng S."/>
            <person name="Li G."/>
            <person name="Viehrig K."/>
            <person name="Ye F."/>
            <person name="Su P."/>
            <person name="Kiefer A.F."/>
            <person name="Nichols A."/>
            <person name="Cepeda A.J."/>
            <person name="Yan W."/>
            <person name="Fan B."/>
            <person name="Jiang Y."/>
            <person name="Adhikari A."/>
            <person name="Zheng C.-J."/>
            <person name="Schuster L."/>
            <person name="Cowan T.M."/>
            <person name="Smanski M.J."/>
            <person name="Chevrette M.G."/>
            <person name="De Carvalho L.P.S."/>
            <person name="Shen B."/>
        </authorList>
    </citation>
    <scope>NUCLEOTIDE SEQUENCE [LARGE SCALE GENOMIC DNA]</scope>
    <source>
        <strain evidence="1 2">NPDC053399</strain>
    </source>
</reference>
<comment type="caution">
    <text evidence="1">The sequence shown here is derived from an EMBL/GenBank/DDBJ whole genome shotgun (WGS) entry which is preliminary data.</text>
</comment>
<dbReference type="Proteomes" id="UP001614394">
    <property type="component" value="Unassembled WGS sequence"/>
</dbReference>
<evidence type="ECO:0000313" key="1">
    <source>
        <dbReference type="EMBL" id="MFI9101914.1"/>
    </source>
</evidence>
<sequence>MAEVRVRIVGRELPGAACGDHKDVHVGIQRGAVPDAVVSADAAEVVFDTAVTLVTAPDGTADFRGPHVQGRRGGRFLYLTWGEQPPGGAFVMFRRAKLHLGDIPAENLAAARDGGGCLRADLGLTDGFGLPLCASVHPPRVTWSVVASR</sequence>
<name>A0ABW8C658_9ACTN</name>
<proteinExistence type="predicted"/>
<dbReference type="EMBL" id="JBITYG010000004">
    <property type="protein sequence ID" value="MFI9101914.1"/>
    <property type="molecule type" value="Genomic_DNA"/>
</dbReference>
<dbReference type="InterPro" id="IPR046032">
    <property type="entry name" value="DUF5990"/>
</dbReference>
<organism evidence="1 2">
    <name type="scientific">Streptomyces fildesensis</name>
    <dbReference type="NCBI Taxonomy" id="375757"/>
    <lineage>
        <taxon>Bacteria</taxon>
        <taxon>Bacillati</taxon>
        <taxon>Actinomycetota</taxon>
        <taxon>Actinomycetes</taxon>
        <taxon>Kitasatosporales</taxon>
        <taxon>Streptomycetaceae</taxon>
        <taxon>Streptomyces</taxon>
    </lineage>
</organism>
<protein>
    <submittedName>
        <fullName evidence="1">DUF5990 family protein</fullName>
    </submittedName>
</protein>
<accession>A0ABW8C658</accession>
<dbReference type="Pfam" id="PF19452">
    <property type="entry name" value="DUF5990"/>
    <property type="match status" value="1"/>
</dbReference>
<keyword evidence="2" id="KW-1185">Reference proteome</keyword>
<evidence type="ECO:0000313" key="2">
    <source>
        <dbReference type="Proteomes" id="UP001614394"/>
    </source>
</evidence>
<gene>
    <name evidence="1" type="ORF">ACIGXA_15470</name>
</gene>